<protein>
    <submittedName>
        <fullName evidence="1">Cupin domain-containing protein</fullName>
    </submittedName>
</protein>
<proteinExistence type="predicted"/>
<evidence type="ECO:0000313" key="1">
    <source>
        <dbReference type="EMBL" id="TGX83808.1"/>
    </source>
</evidence>
<accession>A0AC61QTC0</accession>
<dbReference type="Proteomes" id="UP000308886">
    <property type="component" value="Unassembled WGS sequence"/>
</dbReference>
<organism evidence="1 2">
    <name type="scientific">Palleniella muris</name>
    <dbReference type="NCBI Taxonomy" id="3038145"/>
    <lineage>
        <taxon>Bacteria</taxon>
        <taxon>Pseudomonadati</taxon>
        <taxon>Bacteroidota</taxon>
        <taxon>Bacteroidia</taxon>
        <taxon>Bacteroidales</taxon>
        <taxon>Prevotellaceae</taxon>
        <taxon>Palleniella</taxon>
    </lineage>
</organism>
<evidence type="ECO:0000313" key="2">
    <source>
        <dbReference type="Proteomes" id="UP000308886"/>
    </source>
</evidence>
<comment type="caution">
    <text evidence="1">The sequence shown here is derived from an EMBL/GenBank/DDBJ whole genome shotgun (WGS) entry which is preliminary data.</text>
</comment>
<keyword evidence="2" id="KW-1185">Reference proteome</keyword>
<sequence length="259" mass="29684">MKSKSLILPALFFSCAVSAQNSAEWVKVKNEHYTDTLSMFEMHKSDKTSTYRIEFPQGAHNDWHIHPDAMQTMFIVEGEGVYQEEGKPLQLIRKGDFVISKANVKHWNGASNRSRCTVLTISEISDKPHIEWCGKVDETDMLQSGNPNIDLDSMLVRISEIDVHPEYLDEYMKAALTVGANSVANEPGVVCIYPMVQKRDGSKVRILEIYRDMDAYRHHISTPWFQTYKQSTLHMVKHLDLVDMFPMNPSAMPAIFRKM</sequence>
<name>A0AC61QTC0_9BACT</name>
<reference evidence="1" key="1">
    <citation type="submission" date="2019-04" db="EMBL/GenBank/DDBJ databases">
        <title>Microbes associate with the intestines of laboratory mice.</title>
        <authorList>
            <person name="Navarre W."/>
            <person name="Wong E."/>
            <person name="Huang K."/>
            <person name="Tropini C."/>
            <person name="Ng K."/>
            <person name="Yu B."/>
        </authorList>
    </citation>
    <scope>NUCLEOTIDE SEQUENCE</scope>
    <source>
        <strain evidence="1">NM73_A23</strain>
    </source>
</reference>
<gene>
    <name evidence="1" type="ORF">E5358_01100</name>
</gene>
<dbReference type="EMBL" id="SRZC01000002">
    <property type="protein sequence ID" value="TGX83808.1"/>
    <property type="molecule type" value="Genomic_DNA"/>
</dbReference>